<sequence length="105" mass="11760">MATDEILPRPMVLEEFTPLLERVFRAHCVPKDIDLTLVEAYPLKDRGLVTRPPFTLIFHSDATALLSPGIYTLRSGSFGPAAIYLEATTRMPHAPTGHYYQAVFN</sequence>
<dbReference type="RefSeq" id="WP_250750074.1">
    <property type="nucleotide sequence ID" value="NZ_CP098401.1"/>
</dbReference>
<dbReference type="Proteomes" id="UP001055580">
    <property type="component" value="Chromosome"/>
</dbReference>
<organism evidence="2 3">
    <name type="scientific">Sphingomonas donggukensis</name>
    <dbReference type="NCBI Taxonomy" id="2949093"/>
    <lineage>
        <taxon>Bacteria</taxon>
        <taxon>Pseudomonadati</taxon>
        <taxon>Pseudomonadota</taxon>
        <taxon>Alphaproteobacteria</taxon>
        <taxon>Sphingomonadales</taxon>
        <taxon>Sphingomonadaceae</taxon>
        <taxon>Sphingomonas</taxon>
    </lineage>
</organism>
<accession>A0ABY4TRG6</accession>
<dbReference type="EMBL" id="CP098401">
    <property type="protein sequence ID" value="URW74898.1"/>
    <property type="molecule type" value="Genomic_DNA"/>
</dbReference>
<evidence type="ECO:0000313" key="2">
    <source>
        <dbReference type="EMBL" id="URW74898.1"/>
    </source>
</evidence>
<proteinExistence type="predicted"/>
<dbReference type="InterPro" id="IPR054209">
    <property type="entry name" value="DUF6916"/>
</dbReference>
<dbReference type="Pfam" id="PF21880">
    <property type="entry name" value="DUF6916"/>
    <property type="match status" value="1"/>
</dbReference>
<protein>
    <recommendedName>
        <fullName evidence="1">DUF6916 domain-containing protein</fullName>
    </recommendedName>
</protein>
<name>A0ABY4TRG6_9SPHN</name>
<evidence type="ECO:0000313" key="3">
    <source>
        <dbReference type="Proteomes" id="UP001055580"/>
    </source>
</evidence>
<gene>
    <name evidence="2" type="ORF">M9980_10010</name>
</gene>
<reference evidence="2" key="1">
    <citation type="submission" date="2022-05" db="EMBL/GenBank/DDBJ databases">
        <title>Sphingomonas sp. strain RMG20 Genome sequencing and assembly.</title>
        <authorList>
            <person name="Kim I."/>
        </authorList>
    </citation>
    <scope>NUCLEOTIDE SEQUENCE</scope>
    <source>
        <strain evidence="2">RMG20</strain>
    </source>
</reference>
<evidence type="ECO:0000259" key="1">
    <source>
        <dbReference type="Pfam" id="PF21880"/>
    </source>
</evidence>
<feature type="domain" description="DUF6916" evidence="1">
    <location>
        <begin position="13"/>
        <end position="104"/>
    </location>
</feature>
<keyword evidence="3" id="KW-1185">Reference proteome</keyword>